<name>A0A2U3MVW0_9GAMM</name>
<dbReference type="EMBL" id="OOGT01000017">
    <property type="protein sequence ID" value="SPL69439.1"/>
    <property type="molecule type" value="Genomic_DNA"/>
</dbReference>
<proteinExistence type="predicted"/>
<dbReference type="OrthoDB" id="6713299at2"/>
<feature type="transmembrane region" description="Helical" evidence="1">
    <location>
        <begin position="45"/>
        <end position="68"/>
    </location>
</feature>
<dbReference type="Pfam" id="PF04247">
    <property type="entry name" value="SirB"/>
    <property type="match status" value="1"/>
</dbReference>
<keyword evidence="3" id="KW-1185">Reference proteome</keyword>
<sequence>MDQHTLFIALHGLAVVLLLIIILLRGTTLFKRVEDNQPNQNKRKVYVAIQHASLTLLVFSGLALLYMKHFQVEHWFYAKIILFLVLLSSLIKTYKKDDSVLLSQRRAGLVLSVVAFVAILSLVMIKPVFG</sequence>
<feature type="transmembrane region" description="Helical" evidence="1">
    <location>
        <begin position="74"/>
        <end position="94"/>
    </location>
</feature>
<feature type="transmembrane region" description="Helical" evidence="1">
    <location>
        <begin position="6"/>
        <end position="24"/>
    </location>
</feature>
<gene>
    <name evidence="2" type="ORF">KPC_0617</name>
</gene>
<dbReference type="InterPro" id="IPR007360">
    <property type="entry name" value="SirB"/>
</dbReference>
<dbReference type="PIRSF" id="PIRSF005610">
    <property type="entry name" value="SirB"/>
    <property type="match status" value="1"/>
</dbReference>
<feature type="transmembrane region" description="Helical" evidence="1">
    <location>
        <begin position="106"/>
        <end position="125"/>
    </location>
</feature>
<keyword evidence="1" id="KW-0812">Transmembrane</keyword>
<organism evidence="2 3">
    <name type="scientific">Acinetobacter stercoris</name>
    <dbReference type="NCBI Taxonomy" id="2126983"/>
    <lineage>
        <taxon>Bacteria</taxon>
        <taxon>Pseudomonadati</taxon>
        <taxon>Pseudomonadota</taxon>
        <taxon>Gammaproteobacteria</taxon>
        <taxon>Moraxellales</taxon>
        <taxon>Moraxellaceae</taxon>
        <taxon>Acinetobacter</taxon>
    </lineage>
</organism>
<keyword evidence="1" id="KW-0472">Membrane</keyword>
<dbReference type="AlphaFoldDB" id="A0A2U3MVW0"/>
<accession>A0A2U3MVW0</accession>
<protein>
    <submittedName>
        <fullName evidence="2">Invasion gene expression up-regulator, SirB</fullName>
    </submittedName>
</protein>
<reference evidence="3" key="1">
    <citation type="submission" date="2018-03" db="EMBL/GenBank/DDBJ databases">
        <authorList>
            <person name="Blom J."/>
        </authorList>
    </citation>
    <scope>NUCLEOTIDE SEQUENCE [LARGE SCALE GENOMIC DNA]</scope>
    <source>
        <strain evidence="3">KPC-SM-21</strain>
    </source>
</reference>
<evidence type="ECO:0000313" key="3">
    <source>
        <dbReference type="Proteomes" id="UP000245974"/>
    </source>
</evidence>
<dbReference type="RefSeq" id="WP_121972970.1">
    <property type="nucleotide sequence ID" value="NZ_OOGT01000017.1"/>
</dbReference>
<evidence type="ECO:0000256" key="1">
    <source>
        <dbReference type="SAM" id="Phobius"/>
    </source>
</evidence>
<evidence type="ECO:0000313" key="2">
    <source>
        <dbReference type="EMBL" id="SPL69439.1"/>
    </source>
</evidence>
<keyword evidence="1" id="KW-1133">Transmembrane helix</keyword>
<dbReference type="Proteomes" id="UP000245974">
    <property type="component" value="Unassembled WGS sequence"/>
</dbReference>
<dbReference type="InParanoid" id="A0A2U3MVW0"/>